<reference evidence="1 2" key="1">
    <citation type="submission" date="2023-07" db="EMBL/GenBank/DDBJ databases">
        <title>Sequencing the genomes of 1000 actinobacteria strains.</title>
        <authorList>
            <person name="Klenk H.-P."/>
        </authorList>
    </citation>
    <scope>NUCLEOTIDE SEQUENCE [LARGE SCALE GENOMIC DNA]</scope>
    <source>
        <strain evidence="1 2">DSM 44709</strain>
    </source>
</reference>
<keyword evidence="2" id="KW-1185">Reference proteome</keyword>
<proteinExistence type="predicted"/>
<evidence type="ECO:0000313" key="2">
    <source>
        <dbReference type="Proteomes" id="UP001240236"/>
    </source>
</evidence>
<protein>
    <submittedName>
        <fullName evidence="1">Uncharacterized protein</fullName>
    </submittedName>
</protein>
<dbReference type="EMBL" id="JAUSUZ010000001">
    <property type="protein sequence ID" value="MDQ0367903.1"/>
    <property type="molecule type" value="Genomic_DNA"/>
</dbReference>
<gene>
    <name evidence="1" type="ORF">J2S42_004572</name>
</gene>
<name>A0AAE3W0Z5_9ACTN</name>
<dbReference type="RefSeq" id="WP_307242241.1">
    <property type="nucleotide sequence ID" value="NZ_JAUSUZ010000001.1"/>
</dbReference>
<accession>A0AAE3W0Z5</accession>
<dbReference type="AlphaFoldDB" id="A0AAE3W0Z5"/>
<dbReference type="Proteomes" id="UP001240236">
    <property type="component" value="Unassembled WGS sequence"/>
</dbReference>
<organism evidence="1 2">
    <name type="scientific">Catenuloplanes indicus</name>
    <dbReference type="NCBI Taxonomy" id="137267"/>
    <lineage>
        <taxon>Bacteria</taxon>
        <taxon>Bacillati</taxon>
        <taxon>Actinomycetota</taxon>
        <taxon>Actinomycetes</taxon>
        <taxon>Micromonosporales</taxon>
        <taxon>Micromonosporaceae</taxon>
        <taxon>Catenuloplanes</taxon>
    </lineage>
</organism>
<evidence type="ECO:0000313" key="1">
    <source>
        <dbReference type="EMBL" id="MDQ0367903.1"/>
    </source>
</evidence>
<comment type="caution">
    <text evidence="1">The sequence shown here is derived from an EMBL/GenBank/DDBJ whole genome shotgun (WGS) entry which is preliminary data.</text>
</comment>
<sequence>MLGIDGYEPEWQFSSRALAAAHRARFARVRDRPLVDAWLMWDLDADVWFAGGPVILGFGDLNVEITHRKFDECAITWGQIDMTTPLDWPGIRLDWRSGTLPELSALRGRALRQVNVIERVMPSQWRPRVLHAVEMIFDGARLAVYNALDENGISTADEVNLPIGFWHRVPII</sequence>